<comment type="caution">
    <text evidence="2">The sequence shown here is derived from an EMBL/GenBank/DDBJ whole genome shotgun (WGS) entry which is preliminary data.</text>
</comment>
<dbReference type="AlphaFoldDB" id="A0A5S4YWX7"/>
<dbReference type="Pfam" id="PF01177">
    <property type="entry name" value="Asp_Glu_race"/>
    <property type="match status" value="1"/>
</dbReference>
<dbReference type="PANTHER" id="PTHR28047">
    <property type="entry name" value="PROTEIN DCG1"/>
    <property type="match status" value="1"/>
</dbReference>
<proteinExistence type="inferred from homology"/>
<comment type="similarity">
    <text evidence="1">Belongs to the HyuE racemase family.</text>
</comment>
<organism evidence="2 3">
    <name type="scientific">Bradyrhizobium hipponense</name>
    <dbReference type="NCBI Taxonomy" id="2605638"/>
    <lineage>
        <taxon>Bacteria</taxon>
        <taxon>Pseudomonadati</taxon>
        <taxon>Pseudomonadota</taxon>
        <taxon>Alphaproteobacteria</taxon>
        <taxon>Hyphomicrobiales</taxon>
        <taxon>Nitrobacteraceae</taxon>
        <taxon>Bradyrhizobium</taxon>
    </lineage>
</organism>
<evidence type="ECO:0000256" key="1">
    <source>
        <dbReference type="ARBA" id="ARBA00038414"/>
    </source>
</evidence>
<evidence type="ECO:0000313" key="2">
    <source>
        <dbReference type="EMBL" id="TYO65619.1"/>
    </source>
</evidence>
<dbReference type="InterPro" id="IPR052186">
    <property type="entry name" value="Hydantoin_racemase-like"/>
</dbReference>
<dbReference type="InterPro" id="IPR053714">
    <property type="entry name" value="Iso_Racemase_Enz_sf"/>
</dbReference>
<dbReference type="PANTHER" id="PTHR28047:SF5">
    <property type="entry name" value="PROTEIN DCG1"/>
    <property type="match status" value="1"/>
</dbReference>
<sequence>MQPKILYQLTSPMHRTLGAEEIARRRTYLSRAASSDVTIDVRPIENGPSAVESNADAALVVPELLRSVPGWVEANYDAVIIGCFSDPGIAALRDVTDIPVVGPGNSAMHLAAQFGERFSVLSSDPTPKGLIARLRSLGLAQLFVSERTVGCSVLDLVRKPDEAFNGILEAARSCVDDGADILVVGCLGMGFMPQLTERLQDRVGVPVVNSVLAGLKVAEAAVSLRLRRGAKSGNGSDRGAA</sequence>
<gene>
    <name evidence="2" type="ORF">FXV83_15430</name>
</gene>
<name>A0A5S4YWX7_9BRAD</name>
<protein>
    <submittedName>
        <fullName evidence="2">Hydantoin racemase</fullName>
    </submittedName>
</protein>
<dbReference type="EMBL" id="VSTH01000050">
    <property type="protein sequence ID" value="TYO65619.1"/>
    <property type="molecule type" value="Genomic_DNA"/>
</dbReference>
<dbReference type="Gene3D" id="3.40.50.12500">
    <property type="match status" value="1"/>
</dbReference>
<reference evidence="2 3" key="1">
    <citation type="submission" date="2019-08" db="EMBL/GenBank/DDBJ databases">
        <title>Bradyrhizobium hipponensis sp. nov., a rhizobium isolated from a Lupinus angustifolius root nodule in Tunisia.</title>
        <authorList>
            <person name="Off K."/>
            <person name="Rejili M."/>
            <person name="Mars M."/>
            <person name="Brachmann A."/>
            <person name="Marin M."/>
        </authorList>
    </citation>
    <scope>NUCLEOTIDE SEQUENCE [LARGE SCALE GENOMIC DNA]</scope>
    <source>
        <strain evidence="3">aSej3</strain>
    </source>
</reference>
<dbReference type="RefSeq" id="WP_148740260.1">
    <property type="nucleotide sequence ID" value="NZ_VSTH01000050.1"/>
</dbReference>
<accession>A0A5S4YWX7</accession>
<evidence type="ECO:0000313" key="3">
    <source>
        <dbReference type="Proteomes" id="UP000324797"/>
    </source>
</evidence>
<dbReference type="GO" id="GO:0047661">
    <property type="term" value="F:amino-acid racemase activity"/>
    <property type="evidence" value="ECO:0007669"/>
    <property type="project" value="InterPro"/>
</dbReference>
<keyword evidence="3" id="KW-1185">Reference proteome</keyword>
<dbReference type="Proteomes" id="UP000324797">
    <property type="component" value="Unassembled WGS sequence"/>
</dbReference>
<dbReference type="InterPro" id="IPR015942">
    <property type="entry name" value="Asp/Glu/hydantoin_racemase"/>
</dbReference>